<accession>A0A1Y1YG58</accession>
<dbReference type="EMBL" id="MCFA01000243">
    <property type="protein sequence ID" value="ORX97020.1"/>
    <property type="molecule type" value="Genomic_DNA"/>
</dbReference>
<proteinExistence type="inferred from homology"/>
<dbReference type="PANTHER" id="PTHR11786:SF0">
    <property type="entry name" value="ARYLAMINE N-ACETYLTRANSFERASE 4-RELATED"/>
    <property type="match status" value="1"/>
</dbReference>
<dbReference type="SUPFAM" id="SSF54001">
    <property type="entry name" value="Cysteine proteinases"/>
    <property type="match status" value="1"/>
</dbReference>
<dbReference type="AlphaFoldDB" id="A0A1Y1YG58"/>
<dbReference type="InterPro" id="IPR001447">
    <property type="entry name" value="Arylamine_N-AcTrfase"/>
</dbReference>
<comment type="caution">
    <text evidence="2">The sequence shown here is derived from an EMBL/GenBank/DDBJ whole genome shotgun (WGS) entry which is preliminary data.</text>
</comment>
<gene>
    <name evidence="2" type="ORF">BCR34DRAFT_548914</name>
</gene>
<protein>
    <submittedName>
        <fullName evidence="2">Uncharacterized protein</fullName>
    </submittedName>
</protein>
<dbReference type="GO" id="GO:0016407">
    <property type="term" value="F:acetyltransferase activity"/>
    <property type="evidence" value="ECO:0007669"/>
    <property type="project" value="InterPro"/>
</dbReference>
<evidence type="ECO:0000313" key="2">
    <source>
        <dbReference type="EMBL" id="ORX97020.1"/>
    </source>
</evidence>
<dbReference type="InterPro" id="IPR053710">
    <property type="entry name" value="Arylamine_NAT_domain_sf"/>
</dbReference>
<keyword evidence="3" id="KW-1185">Reference proteome</keyword>
<name>A0A1Y1YG58_9PLEO</name>
<sequence length="319" mass="36739">MASAYTAEQISAYLNHIQLPKRYHLDNEPPHPRDLAFLNALHVHTISTIPYENLTLHYSSARQISLHPQRLFQKIVRDGRGRGGYCMEISIMFNHILRGLGFEAYTAGVRIRQRENGIPRGDYIGWVHIVNIVTLPGREKYVVDVGFGGDGATKPMPLIEEHIISNIGEQEICFVRDHIPQQVNRAEHTKLWIYQYRNGKDTDWNPFYAFAEFEFLEPDFGIMNWYTGSSPLSHQTYNVLIVKFLRRKKEGEEREEVYGKRMLVNGVIKENLGGRTNVVKECSTEEERLAALKEYFGISLTEEERLSILGHCSELRGTS</sequence>
<organism evidence="2 3">
    <name type="scientific">Clohesyomyces aquaticus</name>
    <dbReference type="NCBI Taxonomy" id="1231657"/>
    <lineage>
        <taxon>Eukaryota</taxon>
        <taxon>Fungi</taxon>
        <taxon>Dikarya</taxon>
        <taxon>Ascomycota</taxon>
        <taxon>Pezizomycotina</taxon>
        <taxon>Dothideomycetes</taxon>
        <taxon>Pleosporomycetidae</taxon>
        <taxon>Pleosporales</taxon>
        <taxon>Lindgomycetaceae</taxon>
        <taxon>Clohesyomyces</taxon>
    </lineage>
</organism>
<dbReference type="OrthoDB" id="10260017at2759"/>
<evidence type="ECO:0000256" key="1">
    <source>
        <dbReference type="ARBA" id="ARBA00006547"/>
    </source>
</evidence>
<dbReference type="InterPro" id="IPR038765">
    <property type="entry name" value="Papain-like_cys_pep_sf"/>
</dbReference>
<dbReference type="Proteomes" id="UP000193144">
    <property type="component" value="Unassembled WGS sequence"/>
</dbReference>
<dbReference type="Gene3D" id="3.30.2140.20">
    <property type="match status" value="1"/>
</dbReference>
<evidence type="ECO:0000313" key="3">
    <source>
        <dbReference type="Proteomes" id="UP000193144"/>
    </source>
</evidence>
<dbReference type="STRING" id="1231657.A0A1Y1YG58"/>
<reference evidence="2 3" key="1">
    <citation type="submission" date="2016-07" db="EMBL/GenBank/DDBJ databases">
        <title>Pervasive Adenine N6-methylation of Active Genes in Fungi.</title>
        <authorList>
            <consortium name="DOE Joint Genome Institute"/>
            <person name="Mondo S.J."/>
            <person name="Dannebaum R.O."/>
            <person name="Kuo R.C."/>
            <person name="Labutti K."/>
            <person name="Haridas S."/>
            <person name="Kuo A."/>
            <person name="Salamov A."/>
            <person name="Ahrendt S.R."/>
            <person name="Lipzen A."/>
            <person name="Sullivan W."/>
            <person name="Andreopoulos W.B."/>
            <person name="Clum A."/>
            <person name="Lindquist E."/>
            <person name="Daum C."/>
            <person name="Ramamoorthy G.K."/>
            <person name="Gryganskyi A."/>
            <person name="Culley D."/>
            <person name="Magnuson J.K."/>
            <person name="James T.Y."/>
            <person name="O'Malley M.A."/>
            <person name="Stajich J.E."/>
            <person name="Spatafora J.W."/>
            <person name="Visel A."/>
            <person name="Grigoriev I.V."/>
        </authorList>
    </citation>
    <scope>NUCLEOTIDE SEQUENCE [LARGE SCALE GENOMIC DNA]</scope>
    <source>
        <strain evidence="2 3">CBS 115471</strain>
    </source>
</reference>
<dbReference type="PANTHER" id="PTHR11786">
    <property type="entry name" value="N-HYDROXYARYLAMINE O-ACETYLTRANSFERASE"/>
    <property type="match status" value="1"/>
</dbReference>
<dbReference type="Pfam" id="PF00797">
    <property type="entry name" value="Acetyltransf_2"/>
    <property type="match status" value="1"/>
</dbReference>
<comment type="similarity">
    <text evidence="1">Belongs to the arylamine N-acetyltransferase family.</text>
</comment>